<dbReference type="PANTHER" id="PTHR24198:SF165">
    <property type="entry name" value="ANKYRIN REPEAT-CONTAINING PROTEIN-RELATED"/>
    <property type="match status" value="1"/>
</dbReference>
<dbReference type="RefSeq" id="XP_068356397.1">
    <property type="nucleotide sequence ID" value="XM_068506766.1"/>
</dbReference>
<evidence type="ECO:0000256" key="1">
    <source>
        <dbReference type="ARBA" id="ARBA00022737"/>
    </source>
</evidence>
<comment type="caution">
    <text evidence="3">The sequence shown here is derived from an EMBL/GenBank/DDBJ whole genome shotgun (WGS) entry which is preliminary data.</text>
</comment>
<keyword evidence="1" id="KW-0677">Repeat</keyword>
<proteinExistence type="predicted"/>
<evidence type="ECO:0000313" key="4">
    <source>
        <dbReference type="Proteomes" id="UP000179807"/>
    </source>
</evidence>
<dbReference type="Proteomes" id="UP000179807">
    <property type="component" value="Unassembled WGS sequence"/>
</dbReference>
<dbReference type="Pfam" id="PF12796">
    <property type="entry name" value="Ank_2"/>
    <property type="match status" value="2"/>
</dbReference>
<dbReference type="Gene3D" id="1.25.40.20">
    <property type="entry name" value="Ankyrin repeat-containing domain"/>
    <property type="match status" value="3"/>
</dbReference>
<dbReference type="GeneID" id="94841470"/>
<dbReference type="InterPro" id="IPR036770">
    <property type="entry name" value="Ankyrin_rpt-contain_sf"/>
</dbReference>
<name>A0A1J4K199_9EUKA</name>
<keyword evidence="4" id="KW-1185">Reference proteome</keyword>
<evidence type="ECO:0000256" key="2">
    <source>
        <dbReference type="ARBA" id="ARBA00023043"/>
    </source>
</evidence>
<evidence type="ECO:0000313" key="3">
    <source>
        <dbReference type="EMBL" id="OHT03261.1"/>
    </source>
</evidence>
<keyword evidence="2" id="KW-0040">ANK repeat</keyword>
<accession>A0A1J4K199</accession>
<dbReference type="SUPFAM" id="SSF48403">
    <property type="entry name" value="Ankyrin repeat"/>
    <property type="match status" value="4"/>
</dbReference>
<dbReference type="VEuPathDB" id="TrichDB:TRFO_29398"/>
<sequence>MFNYTSQSGLVIQEASKSLAQKLSTNLKDDSVNFRNSLTLISKAPKEFALIVKGKKYFVNKSIIFELCHSLPQYAQKNNLNIEDMNEFELDINDPQNRMQAFTDICNGLITTVNVKKDRDFFFELSQILSFSLPNQWPLPCGIRNSKPSKIVQLSLSPGHAANFILYINSDKFEIRTKSRSYFFPYFSAFLSDVLSEEIQNDPKCRTYEYDFDDLNSEFSLVSDYFSGHNIQMAPQNMDYIQQIATDLKITGLIQKVENFNKEFEFSLTVLDDEINQTSNILLLQDLLFDLTDSNLMFTFHELEDSIWLSSFELVKELISNICVVACYRKSLLNVLCELCKLLSNSIPGFLEFLTNFILRTANESFLLCNFVYILYKNGLIPISSILNTIIRHPKTDSNNSKIYLSCLIHYFIPEFYGSYSHLLNNIPTNTRNYFYPIREVLTNNDYHDYRIEREQMQNQDPIAIAIANDDVDTLILKLTQSGFDKNNQYIHQSPFDNLEKLSQINYAAFRGSINCFKYLLLNGQNVSQSTIVNAVIGGNSEIIRVCFQKFDLESETAINNNNNNQNQHNNQNNLYPNNMFINNFKSGKRSNWTGNFPGRAFVGRNDMVDSEFNAPWHRFNHHYRSRMIHQKMKDIKVKNTFKRGLGIPILTTIQKMNLHDFVLYAAVSYHRYGVFEWYIHQTTNQVLLLESLKTCLQATTETNNIRALMLIMENGISLSTHPHIASILVSTAARYGFGDIFRMVISAAGKESLLDQLSTKAISLISASQFGSILISKAIFEMISPLITTEDIKEALHQSIKCGHSDLFFWLIEKSNFDIKSDLKTLFRSSASNGLIDILDYLLTNYMKDTNLNEICGFCAAAASKGMFDCVKLIVTKVMNDTGSSLKGRMARALAEAGKAGHIEICKYLLDCGAILDKDSIRSVISTIVSNGFTDILRLFFSLMSDQMKNSLASKFLLTAIQNQQNEVALLFVELSEVNGTALIKAAKNKMIDVVKAMVKRNNDPDFLNENNEGTALCAACSANCIEIVKFLLEQEGINPHIANYEGETPLIIAAKHKKLEIVKLLAPFCTSKRYIWEVSAAFIAYFSKMTNNHGHLRMNQPYVFKHKLGLQHNGIVNNDDFDLNAVKFFLSFDGIDINFVYENRTILEEAIDACCYPLLELLLERPELDLHICASMGTPILGLAAQYLYIKTLMILLERANCSFTLQENEVFEVFVNAVSGGIEQTVNFFLSEESPIKINSATIVRAIDATMNSPNDVSIKISKSLYNLDFDINKKATYHRKTLLAEAINVRAYEHIPLILNHPRFSAPEFELRRSLFICLSGNDFNLTNEFLKLLGNDVNQINMNGESLLVESVAVSSSENVNHILQHPSFDPIKSFAHRAFIFSLQKSLNVASLFITLGAVDINEPYTEDISFIHGYLANLYNNFNNDNTFEQHIPLPNSIVGWTPLMVIGINTELQDLVLQAPNIDINKKGLNGSAPIFVAIKYRSCLLDSLLNQPQIDLNIQNSKGWTPLIAAIQYNDCKTALKLLNSKRNIDFTIKDNQGLTAADYLMMHGNFNIDEPPQTKEEMIETISKIFRKDQFDFSFSLNF</sequence>
<dbReference type="PANTHER" id="PTHR24198">
    <property type="entry name" value="ANKYRIN REPEAT AND PROTEIN KINASE DOMAIN-CONTAINING PROTEIN"/>
    <property type="match status" value="1"/>
</dbReference>
<gene>
    <name evidence="3" type="ORF">TRFO_29398</name>
</gene>
<dbReference type="InterPro" id="IPR002110">
    <property type="entry name" value="Ankyrin_rpt"/>
</dbReference>
<dbReference type="OrthoDB" id="1893551at2759"/>
<organism evidence="3 4">
    <name type="scientific">Tritrichomonas foetus</name>
    <dbReference type="NCBI Taxonomy" id="1144522"/>
    <lineage>
        <taxon>Eukaryota</taxon>
        <taxon>Metamonada</taxon>
        <taxon>Parabasalia</taxon>
        <taxon>Tritrichomonadida</taxon>
        <taxon>Tritrichomonadidae</taxon>
        <taxon>Tritrichomonas</taxon>
    </lineage>
</organism>
<dbReference type="EMBL" id="MLAK01000834">
    <property type="protein sequence ID" value="OHT03261.1"/>
    <property type="molecule type" value="Genomic_DNA"/>
</dbReference>
<dbReference type="SMART" id="SM00248">
    <property type="entry name" value="ANK"/>
    <property type="match status" value="12"/>
</dbReference>
<reference evidence="3" key="1">
    <citation type="submission" date="2016-10" db="EMBL/GenBank/DDBJ databases">
        <authorList>
            <person name="Benchimol M."/>
            <person name="Almeida L.G."/>
            <person name="Vasconcelos A.T."/>
            <person name="Perreira-Neves A."/>
            <person name="Rosa I.A."/>
            <person name="Tasca T."/>
            <person name="Bogo M.R."/>
            <person name="de Souza W."/>
        </authorList>
    </citation>
    <scope>NUCLEOTIDE SEQUENCE [LARGE SCALE GENOMIC DNA]</scope>
    <source>
        <strain evidence="3">K</strain>
    </source>
</reference>
<protein>
    <submittedName>
        <fullName evidence="3">Uncharacterized protein</fullName>
    </submittedName>
</protein>